<dbReference type="AlphaFoldDB" id="A0A1V6TVX2"/>
<evidence type="ECO:0000313" key="3">
    <source>
        <dbReference type="Proteomes" id="UP000191285"/>
    </source>
</evidence>
<dbReference type="STRING" id="303698.A0A1V6TVX2"/>
<keyword evidence="3" id="KW-1185">Reference proteome</keyword>
<sequence length="431" mass="48278">MLTPPTSLAIRMVFSSPASKRFRYVDICQGQSSASLCGLKVDNLRVDCCLLMSKSRWGQIHNQESGVMYLDLTFHQPAECKLSEATITMEFSEVDSTENENGVSVLEVTEYCGPRILTGERRECKGYTNTTFNPKIGTPMGLTAKAVSISRGSEVIHASRWKFTGTRLAAETKPSRQARRSHCRRLVWHLEENKLEKQAFQQPTVHSALVFHHKSQPFFLDIKVEAKMHRWRDRFKQSIVFPPRNRKSYTRSLIEPSKKLEDGESFRETVLNLERIMVEKNLHPVPDPKLHYPPSEALSALVGGILGHTMPAPVPVKYSKSVDSESSGDATLVDSAILTDTTVQHEPQGALPLQRDIQDAPRERSNATGIPSPHIIGKDSHPIYSGHELLCLIYASAHFHIFQYLGILVTYLIVGLNGIHATLDRTSPQDG</sequence>
<evidence type="ECO:0000256" key="1">
    <source>
        <dbReference type="SAM" id="Phobius"/>
    </source>
</evidence>
<reference evidence="3" key="1">
    <citation type="journal article" date="2017" name="Nat. Microbiol.">
        <title>Global analysis of biosynthetic gene clusters reveals vast potential of secondary metabolite production in Penicillium species.</title>
        <authorList>
            <person name="Nielsen J.C."/>
            <person name="Grijseels S."/>
            <person name="Prigent S."/>
            <person name="Ji B."/>
            <person name="Dainat J."/>
            <person name="Nielsen K.F."/>
            <person name="Frisvad J.C."/>
            <person name="Workman M."/>
            <person name="Nielsen J."/>
        </authorList>
    </citation>
    <scope>NUCLEOTIDE SEQUENCE [LARGE SCALE GENOMIC DNA]</scope>
    <source>
        <strain evidence="3">IBT 24891</strain>
    </source>
</reference>
<protein>
    <submittedName>
        <fullName evidence="2">Uncharacterized protein</fullName>
    </submittedName>
</protein>
<dbReference type="Proteomes" id="UP000191285">
    <property type="component" value="Unassembled WGS sequence"/>
</dbReference>
<evidence type="ECO:0000313" key="2">
    <source>
        <dbReference type="EMBL" id="OQE30050.1"/>
    </source>
</evidence>
<name>A0A1V6TVX2_9EURO</name>
<accession>A0A1V6TVX2</accession>
<keyword evidence="1" id="KW-0472">Membrane</keyword>
<dbReference type="EMBL" id="MLKD01000002">
    <property type="protein sequence ID" value="OQE30050.1"/>
    <property type="molecule type" value="Genomic_DNA"/>
</dbReference>
<keyword evidence="1" id="KW-1133">Transmembrane helix</keyword>
<organism evidence="2 3">
    <name type="scientific">Penicillium steckii</name>
    <dbReference type="NCBI Taxonomy" id="303698"/>
    <lineage>
        <taxon>Eukaryota</taxon>
        <taxon>Fungi</taxon>
        <taxon>Dikarya</taxon>
        <taxon>Ascomycota</taxon>
        <taxon>Pezizomycotina</taxon>
        <taxon>Eurotiomycetes</taxon>
        <taxon>Eurotiomycetidae</taxon>
        <taxon>Eurotiales</taxon>
        <taxon>Aspergillaceae</taxon>
        <taxon>Penicillium</taxon>
    </lineage>
</organism>
<gene>
    <name evidence="2" type="ORF">PENSTE_c002G04384</name>
</gene>
<keyword evidence="1" id="KW-0812">Transmembrane</keyword>
<dbReference type="OrthoDB" id="3922785at2759"/>
<comment type="caution">
    <text evidence="2">The sequence shown here is derived from an EMBL/GenBank/DDBJ whole genome shotgun (WGS) entry which is preliminary data.</text>
</comment>
<feature type="transmembrane region" description="Helical" evidence="1">
    <location>
        <begin position="401"/>
        <end position="419"/>
    </location>
</feature>
<proteinExistence type="predicted"/>